<dbReference type="EMBL" id="LUHQ01000001">
    <property type="protein sequence ID" value="OAP13880.1"/>
    <property type="molecule type" value="Genomic_DNA"/>
</dbReference>
<protein>
    <submittedName>
        <fullName evidence="1">Uncharacterized protein</fullName>
    </submittedName>
</protein>
<organism evidence="1 2">
    <name type="scientific">Arabidopsis thaliana</name>
    <name type="common">Mouse-ear cress</name>
    <dbReference type="NCBI Taxonomy" id="3702"/>
    <lineage>
        <taxon>Eukaryota</taxon>
        <taxon>Viridiplantae</taxon>
        <taxon>Streptophyta</taxon>
        <taxon>Embryophyta</taxon>
        <taxon>Tracheophyta</taxon>
        <taxon>Spermatophyta</taxon>
        <taxon>Magnoliopsida</taxon>
        <taxon>eudicotyledons</taxon>
        <taxon>Gunneridae</taxon>
        <taxon>Pentapetalae</taxon>
        <taxon>rosids</taxon>
        <taxon>malvids</taxon>
        <taxon>Brassicales</taxon>
        <taxon>Brassicaceae</taxon>
        <taxon>Camelineae</taxon>
        <taxon>Arabidopsis</taxon>
    </lineage>
</organism>
<evidence type="ECO:0000313" key="1">
    <source>
        <dbReference type="EMBL" id="OAP13880.1"/>
    </source>
</evidence>
<proteinExistence type="predicted"/>
<dbReference type="Gene3D" id="2.40.30.10">
    <property type="entry name" value="Translation factors"/>
    <property type="match status" value="1"/>
</dbReference>
<comment type="caution">
    <text evidence="1">The sequence shown here is derived from an EMBL/GenBank/DDBJ whole genome shotgun (WGS) entry which is preliminary data.</text>
</comment>
<dbReference type="AlphaFoldDB" id="A0A178W5V3"/>
<dbReference type="Proteomes" id="UP000078284">
    <property type="component" value="Chromosome 1"/>
</dbReference>
<gene>
    <name evidence="1" type="ordered locus">AXX17_At1g51950</name>
</gene>
<accession>A0A178W5V3</accession>
<name>A0A178W5V3_ARATH</name>
<sequence length="60" mass="6831">MGGLTRYGVVKEDYLKVKVKHTSRVAVKEIKLIFIDTASHCAGFKNSEERAKFYARLKKA</sequence>
<reference evidence="2" key="1">
    <citation type="journal article" date="2016" name="Proc. Natl. Acad. Sci. U.S.A.">
        <title>Chromosome-level assembly of Arabidopsis thaliana Ler reveals the extent of translocation and inversion polymorphisms.</title>
        <authorList>
            <person name="Zapata L."/>
            <person name="Ding J."/>
            <person name="Willing E.M."/>
            <person name="Hartwig B."/>
            <person name="Bezdan D."/>
            <person name="Jiao W.B."/>
            <person name="Patel V."/>
            <person name="Velikkakam James G."/>
            <person name="Koornneef M."/>
            <person name="Ossowski S."/>
            <person name="Schneeberger K."/>
        </authorList>
    </citation>
    <scope>NUCLEOTIDE SEQUENCE [LARGE SCALE GENOMIC DNA]</scope>
    <source>
        <strain evidence="2">cv. Landsberg erecta</strain>
    </source>
</reference>
<evidence type="ECO:0000313" key="2">
    <source>
        <dbReference type="Proteomes" id="UP000078284"/>
    </source>
</evidence>